<comment type="caution">
    <text evidence="2">The sequence shown here is derived from an EMBL/GenBank/DDBJ whole genome shotgun (WGS) entry which is preliminary data.</text>
</comment>
<keyword evidence="3" id="KW-1185">Reference proteome</keyword>
<dbReference type="AlphaFoldDB" id="A0A364RBD2"/>
<dbReference type="Proteomes" id="UP000251692">
    <property type="component" value="Unassembled WGS sequence"/>
</dbReference>
<dbReference type="RefSeq" id="WP_112306837.1">
    <property type="nucleotide sequence ID" value="NZ_QMDV01000005.1"/>
</dbReference>
<evidence type="ECO:0000313" key="2">
    <source>
        <dbReference type="EMBL" id="RAU81547.1"/>
    </source>
</evidence>
<keyword evidence="1" id="KW-0812">Transmembrane</keyword>
<feature type="transmembrane region" description="Helical" evidence="1">
    <location>
        <begin position="39"/>
        <end position="59"/>
    </location>
</feature>
<sequence length="338" mass="37154">MAFVCKRHYTFQLALGQCICFSYNNNFILSAMRSKSLSLFWMICLVALAAGCTAPRSVIHSGKVTPQGQFKAGVNFGGNIASEPISQLDDITKAAVDAIADRDTVFYDEQVDVFSKALVSYALDPVGPTFDFYLRYGVAPRVDVGYKFASGVHVFDAMYQFMGALGTPQNPGQGGQWYGSVGLQYAGQSSGIVDKLLLDRLTSVFSFTAQRRDIVIPLVFSKSFGVEEEIGNISFGAVYNHTFVKYGFEPGRIFKKVAGESVKVEGLMEKNSFPSYGLFVNGKIGFKHIYVLPALTMYYQNYGTYKFLESREVSFSGITIIPSIGLQANFGGGRGKRR</sequence>
<evidence type="ECO:0000313" key="3">
    <source>
        <dbReference type="Proteomes" id="UP000251692"/>
    </source>
</evidence>
<dbReference type="EMBL" id="QMDV01000005">
    <property type="protein sequence ID" value="RAU81547.1"/>
    <property type="molecule type" value="Genomic_DNA"/>
</dbReference>
<protein>
    <submittedName>
        <fullName evidence="2">Uncharacterized protein</fullName>
    </submittedName>
</protein>
<accession>A0A364RBD2</accession>
<keyword evidence="1" id="KW-1133">Transmembrane helix</keyword>
<reference evidence="2 3" key="1">
    <citation type="submission" date="2018-06" db="EMBL/GenBank/DDBJ databases">
        <authorList>
            <person name="Liu Z.-W."/>
        </authorList>
    </citation>
    <scope>NUCLEOTIDE SEQUENCE [LARGE SCALE GENOMIC DNA]</scope>
    <source>
        <strain evidence="2 3">2b14</strain>
    </source>
</reference>
<evidence type="ECO:0000256" key="1">
    <source>
        <dbReference type="SAM" id="Phobius"/>
    </source>
</evidence>
<gene>
    <name evidence="2" type="ORF">DP923_15715</name>
</gene>
<dbReference type="OrthoDB" id="874053at2"/>
<reference evidence="2 3" key="2">
    <citation type="submission" date="2018-07" db="EMBL/GenBank/DDBJ databases">
        <title>Pontibacter sp. 2b14 genomic sequence and assembly.</title>
        <authorList>
            <person name="Du Z.-J."/>
        </authorList>
    </citation>
    <scope>NUCLEOTIDE SEQUENCE [LARGE SCALE GENOMIC DNA]</scope>
    <source>
        <strain evidence="2 3">2b14</strain>
    </source>
</reference>
<proteinExistence type="predicted"/>
<organism evidence="2 3">
    <name type="scientific">Pontibacter arcticus</name>
    <dbReference type="NCBI Taxonomy" id="2080288"/>
    <lineage>
        <taxon>Bacteria</taxon>
        <taxon>Pseudomonadati</taxon>
        <taxon>Bacteroidota</taxon>
        <taxon>Cytophagia</taxon>
        <taxon>Cytophagales</taxon>
        <taxon>Hymenobacteraceae</taxon>
        <taxon>Pontibacter</taxon>
    </lineage>
</organism>
<keyword evidence="1" id="KW-0472">Membrane</keyword>
<name>A0A364RBD2_9BACT</name>